<evidence type="ECO:0000256" key="4">
    <source>
        <dbReference type="ARBA" id="ARBA00023136"/>
    </source>
</evidence>
<keyword evidence="5" id="KW-0449">Lipoprotein</keyword>
<sequence length="126" mass="13577">MGLVSAMAVGLTLVAGVADAKPSHHRKDDRARYEWRGNQRNWEPSRSYRSGNYRERRLGRNDQIFRGHDGRAYCRRSDGTTGLVIGGVGGALLANLVGGKTLGTLAGGVGGALLGREIDRGKVKCR</sequence>
<gene>
    <name evidence="7" type="ORF">SFOMI_0006</name>
</gene>
<evidence type="ECO:0000313" key="8">
    <source>
        <dbReference type="Proteomes" id="UP000221538"/>
    </source>
</evidence>
<reference evidence="7 8" key="1">
    <citation type="journal article" date="2013" name="Biodegradation">
        <title>Occurrence of 4-tert-butylphenol (4-t-BP) biodegradation in an aquatic sample caused by the presence of Spirodela polyrrhiza and isolation of a 4-t-BP-utilizing bacterium.</title>
        <authorList>
            <person name="Ogata Y."/>
            <person name="Toyama T."/>
            <person name="Yu N."/>
            <person name="Wang X."/>
            <person name="Sei K."/>
            <person name="Ike M."/>
        </authorList>
    </citation>
    <scope>NUCLEOTIDE SEQUENCE [LARGE SCALE GENOMIC DNA]</scope>
    <source>
        <strain evidence="7 8">OMI</strain>
    </source>
</reference>
<comment type="subcellular location">
    <subcellularLocation>
        <location evidence="1">Cell outer membrane</location>
        <topology evidence="1">Lipid-anchor</topology>
    </subcellularLocation>
</comment>
<dbReference type="InterPro" id="IPR008816">
    <property type="entry name" value="Gly_zipper_2TM_dom"/>
</dbReference>
<dbReference type="PANTHER" id="PTHR35603:SF2">
    <property type="entry name" value="OUTER MEMBRANE LIPOPROTEIN"/>
    <property type="match status" value="1"/>
</dbReference>
<dbReference type="PANTHER" id="PTHR35603">
    <property type="match status" value="1"/>
</dbReference>
<evidence type="ECO:0000313" key="7">
    <source>
        <dbReference type="EMBL" id="GAY19487.1"/>
    </source>
</evidence>
<evidence type="ECO:0000256" key="5">
    <source>
        <dbReference type="ARBA" id="ARBA00023288"/>
    </source>
</evidence>
<accession>A0A292Z430</accession>
<evidence type="ECO:0000259" key="6">
    <source>
        <dbReference type="Pfam" id="PF05433"/>
    </source>
</evidence>
<evidence type="ECO:0000256" key="3">
    <source>
        <dbReference type="ARBA" id="ARBA00015281"/>
    </source>
</evidence>
<reference evidence="7 8" key="2">
    <citation type="journal article" date="2013" name="Environ. Sci. Technol.">
        <title>The 4-tert-butylphenol-utilizing bacterium Sphingobium fuliginis OMI can degrade bisphenols via phenolic ring hydroxylation and meta-cleavage pathway.</title>
        <authorList>
            <person name="Ogata Y."/>
            <person name="Goda S."/>
            <person name="Toyama T."/>
            <person name="Sei K."/>
            <person name="Ike M."/>
        </authorList>
    </citation>
    <scope>NUCLEOTIDE SEQUENCE [LARGE SCALE GENOMIC DNA]</scope>
    <source>
        <strain evidence="7 8">OMI</strain>
    </source>
</reference>
<evidence type="ECO:0000256" key="1">
    <source>
        <dbReference type="ARBA" id="ARBA00004459"/>
    </source>
</evidence>
<dbReference type="GO" id="GO:0009279">
    <property type="term" value="C:cell outer membrane"/>
    <property type="evidence" value="ECO:0007669"/>
    <property type="project" value="UniProtKB-SubCell"/>
</dbReference>
<dbReference type="EMBL" id="BEWI01000017">
    <property type="protein sequence ID" value="GAY19487.1"/>
    <property type="molecule type" value="Genomic_DNA"/>
</dbReference>
<name>A0A292Z430_SPHSA</name>
<evidence type="ECO:0000256" key="2">
    <source>
        <dbReference type="ARBA" id="ARBA00008681"/>
    </source>
</evidence>
<comment type="similarity">
    <text evidence="2">Belongs to the rickettsiale 17 kDa surface antigen family.</text>
</comment>
<organism evidence="7 8">
    <name type="scientific">Sphingobium fuliginis (strain ATCC 27551)</name>
    <dbReference type="NCBI Taxonomy" id="336203"/>
    <lineage>
        <taxon>Bacteria</taxon>
        <taxon>Pseudomonadati</taxon>
        <taxon>Pseudomonadota</taxon>
        <taxon>Alphaproteobacteria</taxon>
        <taxon>Sphingomonadales</taxon>
        <taxon>Sphingomonadaceae</taxon>
        <taxon>Sphingobium</taxon>
    </lineage>
</organism>
<keyword evidence="4" id="KW-0472">Membrane</keyword>
<dbReference type="AlphaFoldDB" id="A0A292Z430"/>
<feature type="domain" description="Glycine zipper 2TM" evidence="6">
    <location>
        <begin position="82"/>
        <end position="118"/>
    </location>
</feature>
<dbReference type="Pfam" id="PF05433">
    <property type="entry name" value="Rick_17kDa_Anti"/>
    <property type="match status" value="1"/>
</dbReference>
<protein>
    <recommendedName>
        <fullName evidence="3">17 kDa surface antigen</fullName>
    </recommendedName>
</protein>
<dbReference type="Proteomes" id="UP000221538">
    <property type="component" value="Unassembled WGS sequence"/>
</dbReference>
<dbReference type="InterPro" id="IPR051407">
    <property type="entry name" value="Bact_OM_lipoprot/Surf_antigen"/>
</dbReference>
<proteinExistence type="inferred from homology"/>
<comment type="caution">
    <text evidence="7">The sequence shown here is derived from an EMBL/GenBank/DDBJ whole genome shotgun (WGS) entry which is preliminary data.</text>
</comment>